<proteinExistence type="predicted"/>
<sequence>MSEMLASYPTTTCLIGFCSPVMGSGKTTAAQYLVDHHGFTRVTVAGPIKRMIHALLGCCGISASLAERYVNGDLKEVPIGDLGAFMPSYAEAMLDVLGPLPPHIELTRDMLLESLVEWGEDNLQPAVTSRRLQQTLGTEWGRDQVDENLWCHVAGETAHRERLAGRSVVIDDMRFPNELGMVQHFRGLPVRIVRPGVERQGEAHASEGKLDMIRMPEVVNAGSLIDFYAEVELLVAEAVVA</sequence>
<evidence type="ECO:0008006" key="3">
    <source>
        <dbReference type="Google" id="ProtNLM"/>
    </source>
</evidence>
<protein>
    <recommendedName>
        <fullName evidence="3">Deoxynucleotide monophosphate kinase</fullName>
    </recommendedName>
</protein>
<dbReference type="InterPro" id="IPR048444">
    <property type="entry name" value="DNMK"/>
</dbReference>
<dbReference type="Pfam" id="PF21448">
    <property type="entry name" value="DNMK"/>
    <property type="match status" value="1"/>
</dbReference>
<dbReference type="RefSeq" id="WP_197163316.1">
    <property type="nucleotide sequence ID" value="NZ_JADZGI010000001.1"/>
</dbReference>
<reference evidence="1" key="1">
    <citation type="submission" date="2020-11" db="EMBL/GenBank/DDBJ databases">
        <title>Novosphingobium aureum sp. nov., a marine bacterium isolated from sediment of a salt flat.</title>
        <authorList>
            <person name="Yoo Y."/>
            <person name="Kim J.-J."/>
        </authorList>
    </citation>
    <scope>NUCLEOTIDE SEQUENCE</scope>
    <source>
        <strain evidence="1">YJ-S2-02</strain>
    </source>
</reference>
<accession>A0A931HD52</accession>
<keyword evidence="2" id="KW-1185">Reference proteome</keyword>
<gene>
    <name evidence="1" type="ORF">I5E68_09815</name>
</gene>
<dbReference type="Gene3D" id="3.40.50.300">
    <property type="entry name" value="P-loop containing nucleotide triphosphate hydrolases"/>
    <property type="match status" value="1"/>
</dbReference>
<dbReference type="AlphaFoldDB" id="A0A931HD52"/>
<dbReference type="EMBL" id="JADZGI010000001">
    <property type="protein sequence ID" value="MBH0113241.1"/>
    <property type="molecule type" value="Genomic_DNA"/>
</dbReference>
<dbReference type="InterPro" id="IPR027417">
    <property type="entry name" value="P-loop_NTPase"/>
</dbReference>
<organism evidence="1 2">
    <name type="scientific">Novosphingobium aureum</name>
    <dbReference type="NCBI Taxonomy" id="2792964"/>
    <lineage>
        <taxon>Bacteria</taxon>
        <taxon>Pseudomonadati</taxon>
        <taxon>Pseudomonadota</taxon>
        <taxon>Alphaproteobacteria</taxon>
        <taxon>Sphingomonadales</taxon>
        <taxon>Sphingomonadaceae</taxon>
        <taxon>Novosphingobium</taxon>
    </lineage>
</organism>
<evidence type="ECO:0000313" key="1">
    <source>
        <dbReference type="EMBL" id="MBH0113241.1"/>
    </source>
</evidence>
<evidence type="ECO:0000313" key="2">
    <source>
        <dbReference type="Proteomes" id="UP000617634"/>
    </source>
</evidence>
<comment type="caution">
    <text evidence="1">The sequence shown here is derived from an EMBL/GenBank/DDBJ whole genome shotgun (WGS) entry which is preliminary data.</text>
</comment>
<dbReference type="Proteomes" id="UP000617634">
    <property type="component" value="Unassembled WGS sequence"/>
</dbReference>
<name>A0A931HD52_9SPHN</name>
<dbReference type="SUPFAM" id="SSF52540">
    <property type="entry name" value="P-loop containing nucleoside triphosphate hydrolases"/>
    <property type="match status" value="1"/>
</dbReference>